<reference evidence="1" key="2">
    <citation type="journal article" date="2015" name="Data Brief">
        <title>Shoot transcriptome of the giant reed, Arundo donax.</title>
        <authorList>
            <person name="Barrero R.A."/>
            <person name="Guerrero F.D."/>
            <person name="Moolhuijzen P."/>
            <person name="Goolsby J.A."/>
            <person name="Tidwell J."/>
            <person name="Bellgard S.E."/>
            <person name="Bellgard M.I."/>
        </authorList>
    </citation>
    <scope>NUCLEOTIDE SEQUENCE</scope>
    <source>
        <tissue evidence="1">Shoot tissue taken approximately 20 cm above the soil surface</tissue>
    </source>
</reference>
<proteinExistence type="predicted"/>
<reference evidence="1" key="1">
    <citation type="submission" date="2014-09" db="EMBL/GenBank/DDBJ databases">
        <authorList>
            <person name="Magalhaes I.L.F."/>
            <person name="Oliveira U."/>
            <person name="Santos F.R."/>
            <person name="Vidigal T.H.D.A."/>
            <person name="Brescovit A.D."/>
            <person name="Santos A.J."/>
        </authorList>
    </citation>
    <scope>NUCLEOTIDE SEQUENCE</scope>
    <source>
        <tissue evidence="1">Shoot tissue taken approximately 20 cm above the soil surface</tissue>
    </source>
</reference>
<dbReference type="EMBL" id="GBRH01251431">
    <property type="protein sequence ID" value="JAD46464.1"/>
    <property type="molecule type" value="Transcribed_RNA"/>
</dbReference>
<accession>A0A0A9A484</accession>
<protein>
    <submittedName>
        <fullName evidence="1">Uncharacterized protein</fullName>
    </submittedName>
</protein>
<sequence length="53" mass="5852">MSFQCFQSSHATKIISVFKPLRYSLGIPLIAVHLQEEKRPTEACGAMIVSPSC</sequence>
<dbReference type="AlphaFoldDB" id="A0A0A9A484"/>
<evidence type="ECO:0000313" key="1">
    <source>
        <dbReference type="EMBL" id="JAD46464.1"/>
    </source>
</evidence>
<organism evidence="1">
    <name type="scientific">Arundo donax</name>
    <name type="common">Giant reed</name>
    <name type="synonym">Donax arundinaceus</name>
    <dbReference type="NCBI Taxonomy" id="35708"/>
    <lineage>
        <taxon>Eukaryota</taxon>
        <taxon>Viridiplantae</taxon>
        <taxon>Streptophyta</taxon>
        <taxon>Embryophyta</taxon>
        <taxon>Tracheophyta</taxon>
        <taxon>Spermatophyta</taxon>
        <taxon>Magnoliopsida</taxon>
        <taxon>Liliopsida</taxon>
        <taxon>Poales</taxon>
        <taxon>Poaceae</taxon>
        <taxon>PACMAD clade</taxon>
        <taxon>Arundinoideae</taxon>
        <taxon>Arundineae</taxon>
        <taxon>Arundo</taxon>
    </lineage>
</organism>
<name>A0A0A9A484_ARUDO</name>